<evidence type="ECO:0000313" key="6">
    <source>
        <dbReference type="Proteomes" id="UP000008694"/>
    </source>
</evidence>
<dbReference type="eggNOG" id="KOG1187">
    <property type="taxonomic scope" value="Eukaryota"/>
</dbReference>
<dbReference type="Proteomes" id="UP000008694">
    <property type="component" value="Unassembled WGS sequence"/>
</dbReference>
<dbReference type="GO" id="GO:0005524">
    <property type="term" value="F:ATP binding"/>
    <property type="evidence" value="ECO:0007669"/>
    <property type="project" value="UniProtKB-UniRule"/>
</dbReference>
<dbReference type="AlphaFoldDB" id="D7LL35"/>
<dbReference type="PANTHER" id="PTHR27001">
    <property type="entry name" value="OS01G0253100 PROTEIN"/>
    <property type="match status" value="1"/>
</dbReference>
<feature type="binding site" evidence="3">
    <location>
        <position position="83"/>
    </location>
    <ligand>
        <name>ATP</name>
        <dbReference type="ChEBI" id="CHEBI:30616"/>
    </ligand>
</feature>
<dbReference type="HOGENOM" id="CLU_000288_21_4_1"/>
<dbReference type="Gene3D" id="1.10.510.10">
    <property type="entry name" value="Transferase(Phosphotransferase) domain 1"/>
    <property type="match status" value="1"/>
</dbReference>
<dbReference type="GO" id="GO:0004672">
    <property type="term" value="F:protein kinase activity"/>
    <property type="evidence" value="ECO:0007669"/>
    <property type="project" value="InterPro"/>
</dbReference>
<dbReference type="PROSITE" id="PS00107">
    <property type="entry name" value="PROTEIN_KINASE_ATP"/>
    <property type="match status" value="1"/>
</dbReference>
<dbReference type="InterPro" id="IPR001245">
    <property type="entry name" value="Ser-Thr/Tyr_kinase_cat_dom"/>
</dbReference>
<dbReference type="GO" id="GO:0005886">
    <property type="term" value="C:plasma membrane"/>
    <property type="evidence" value="ECO:0007669"/>
    <property type="project" value="TreeGrafter"/>
</dbReference>
<dbReference type="Gramene" id="scaffold_400670.1">
    <property type="protein sequence ID" value="scaffold_400670.1"/>
    <property type="gene ID" value="scaffold_400670.1"/>
</dbReference>
<evidence type="ECO:0000313" key="5">
    <source>
        <dbReference type="EMBL" id="EFH56934.1"/>
    </source>
</evidence>
<name>D7LL35_ARALL</name>
<dbReference type="SUPFAM" id="SSF56112">
    <property type="entry name" value="Protein kinase-like (PK-like)"/>
    <property type="match status" value="1"/>
</dbReference>
<sequence>MAIYIGTPIATIAILIALFWISRILCGKNSNPSSTGTPPRLIEFSMEELRQATNNFDMANTIGLGSYGVVYTGLIGDKIVVIKREWCGLQPRFLAEVYTENFVDFIGNNLCICDILWYVSQVSYMSKIQHRNLVNLLGYCCDDENQLLVFEYMVNGSVRDYLDASRDLTFKKRISIALDAAKGLLHLHNLDPPVQHKRFTTSKVLLDADLNAKVSDPGMLGLLEARDLRLVNPRGGLAETIDVFSFGLFLLELITGEKPDVFESNEEIVQWILPRMFTRSSFKPYMKITLECLNYPAIDRPKMDVVVTELETIYQNEVFSEDRGVALGSELFNITIE</sequence>
<evidence type="ECO:0000256" key="2">
    <source>
        <dbReference type="ARBA" id="ARBA00022840"/>
    </source>
</evidence>
<accession>D7LL35</accession>
<protein>
    <recommendedName>
        <fullName evidence="4">Protein kinase domain-containing protein</fullName>
    </recommendedName>
</protein>
<keyword evidence="2 3" id="KW-0067">ATP-binding</keyword>
<organism evidence="6">
    <name type="scientific">Arabidopsis lyrata subsp. lyrata</name>
    <name type="common">Lyre-leaved rock-cress</name>
    <dbReference type="NCBI Taxonomy" id="81972"/>
    <lineage>
        <taxon>Eukaryota</taxon>
        <taxon>Viridiplantae</taxon>
        <taxon>Streptophyta</taxon>
        <taxon>Embryophyta</taxon>
        <taxon>Tracheophyta</taxon>
        <taxon>Spermatophyta</taxon>
        <taxon>Magnoliopsida</taxon>
        <taxon>eudicotyledons</taxon>
        <taxon>Gunneridae</taxon>
        <taxon>Pentapetalae</taxon>
        <taxon>rosids</taxon>
        <taxon>malvids</taxon>
        <taxon>Brassicales</taxon>
        <taxon>Brassicaceae</taxon>
        <taxon>Camelineae</taxon>
        <taxon>Arabidopsis</taxon>
    </lineage>
</organism>
<dbReference type="EMBL" id="GL348716">
    <property type="protein sequence ID" value="EFH56934.1"/>
    <property type="molecule type" value="Genomic_DNA"/>
</dbReference>
<dbReference type="Pfam" id="PF07714">
    <property type="entry name" value="PK_Tyr_Ser-Thr"/>
    <property type="match status" value="1"/>
</dbReference>
<keyword evidence="1 3" id="KW-0547">Nucleotide-binding</keyword>
<dbReference type="PROSITE" id="PS50011">
    <property type="entry name" value="PROTEIN_KINASE_DOM"/>
    <property type="match status" value="1"/>
</dbReference>
<dbReference type="InterPro" id="IPR017441">
    <property type="entry name" value="Protein_kinase_ATP_BS"/>
</dbReference>
<dbReference type="InterPro" id="IPR011009">
    <property type="entry name" value="Kinase-like_dom_sf"/>
</dbReference>
<evidence type="ECO:0000256" key="1">
    <source>
        <dbReference type="ARBA" id="ARBA00022741"/>
    </source>
</evidence>
<dbReference type="Gene3D" id="3.30.200.20">
    <property type="entry name" value="Phosphorylase Kinase, domain 1"/>
    <property type="match status" value="1"/>
</dbReference>
<evidence type="ECO:0000259" key="4">
    <source>
        <dbReference type="PROSITE" id="PS50011"/>
    </source>
</evidence>
<gene>
    <name evidence="5" type="ORF">ARALYDRAFT_901169</name>
</gene>
<reference evidence="6" key="1">
    <citation type="journal article" date="2011" name="Nat. Genet.">
        <title>The Arabidopsis lyrata genome sequence and the basis of rapid genome size change.</title>
        <authorList>
            <person name="Hu T.T."/>
            <person name="Pattyn P."/>
            <person name="Bakker E.G."/>
            <person name="Cao J."/>
            <person name="Cheng J.-F."/>
            <person name="Clark R.M."/>
            <person name="Fahlgren N."/>
            <person name="Fawcett J.A."/>
            <person name="Grimwood J."/>
            <person name="Gundlach H."/>
            <person name="Haberer G."/>
            <person name="Hollister J.D."/>
            <person name="Ossowski S."/>
            <person name="Ottilar R.P."/>
            <person name="Salamov A.A."/>
            <person name="Schneeberger K."/>
            <person name="Spannagl M."/>
            <person name="Wang X."/>
            <person name="Yang L."/>
            <person name="Nasrallah M.E."/>
            <person name="Bergelson J."/>
            <person name="Carrington J.C."/>
            <person name="Gaut B.S."/>
            <person name="Schmutz J."/>
            <person name="Mayer K.F.X."/>
            <person name="Van de Peer Y."/>
            <person name="Grigoriev I.V."/>
            <person name="Nordborg M."/>
            <person name="Weigel D."/>
            <person name="Guo Y.-L."/>
        </authorList>
    </citation>
    <scope>NUCLEOTIDE SEQUENCE [LARGE SCALE GENOMIC DNA]</scope>
    <source>
        <strain evidence="6">cv. MN47</strain>
    </source>
</reference>
<dbReference type="PANTHER" id="PTHR27001:SF931">
    <property type="entry name" value="OS11G0664100 PROTEIN"/>
    <property type="match status" value="1"/>
</dbReference>
<proteinExistence type="predicted"/>
<dbReference type="InterPro" id="IPR000719">
    <property type="entry name" value="Prot_kinase_dom"/>
</dbReference>
<evidence type="ECO:0000256" key="3">
    <source>
        <dbReference type="PROSITE-ProRule" id="PRU10141"/>
    </source>
</evidence>
<keyword evidence="6" id="KW-1185">Reference proteome</keyword>
<feature type="domain" description="Protein kinase" evidence="4">
    <location>
        <begin position="56"/>
        <end position="319"/>
    </location>
</feature>